<gene>
    <name evidence="2" type="ordered locus">Rfer_1518</name>
</gene>
<dbReference type="OrthoDB" id="9774191at2"/>
<dbReference type="Proteomes" id="UP000008332">
    <property type="component" value="Chromosome"/>
</dbReference>
<dbReference type="EC" id="1.4.1.16" evidence="2"/>
<dbReference type="Gene3D" id="3.30.360.10">
    <property type="entry name" value="Dihydrodipicolinate Reductase, domain 2"/>
    <property type="match status" value="1"/>
</dbReference>
<reference evidence="3" key="1">
    <citation type="submission" date="2006-02" db="EMBL/GenBank/DDBJ databases">
        <title>Complete sequence of chromosome of Rhodoferax ferrireducens DSM 15236.</title>
        <authorList>
            <person name="Copeland A."/>
            <person name="Lucas S."/>
            <person name="Lapidus A."/>
            <person name="Barry K."/>
            <person name="Detter J.C."/>
            <person name="Glavina del Rio T."/>
            <person name="Hammon N."/>
            <person name="Israni S."/>
            <person name="Pitluck S."/>
            <person name="Brettin T."/>
            <person name="Bruce D."/>
            <person name="Han C."/>
            <person name="Tapia R."/>
            <person name="Gilna P."/>
            <person name="Kiss H."/>
            <person name="Schmutz J."/>
            <person name="Larimer F."/>
            <person name="Land M."/>
            <person name="Kyrpides N."/>
            <person name="Ivanova N."/>
            <person name="Richardson P."/>
        </authorList>
    </citation>
    <scope>NUCLEOTIDE SEQUENCE [LARGE SCALE GENOMIC DNA]</scope>
    <source>
        <strain evidence="3">ATCC BAA-621 / DSM 15236 / T118</strain>
    </source>
</reference>
<dbReference type="AlphaFoldDB" id="Q21YA3"/>
<dbReference type="KEGG" id="rfr:Rfer_1518"/>
<dbReference type="EMBL" id="CP000267">
    <property type="protein sequence ID" value="ABD69250.1"/>
    <property type="molecule type" value="Genomic_DNA"/>
</dbReference>
<evidence type="ECO:0000313" key="2">
    <source>
        <dbReference type="EMBL" id="ABD69250.1"/>
    </source>
</evidence>
<dbReference type="STRING" id="338969.Rfer_1518"/>
<dbReference type="HOGENOM" id="CLU_055796_1_0_4"/>
<accession>Q21YA3</accession>
<proteinExistence type="predicted"/>
<evidence type="ECO:0000313" key="3">
    <source>
        <dbReference type="Proteomes" id="UP000008332"/>
    </source>
</evidence>
<dbReference type="RefSeq" id="WP_011463818.1">
    <property type="nucleotide sequence ID" value="NC_007908.1"/>
</dbReference>
<organism evidence="2 3">
    <name type="scientific">Albidiferax ferrireducens (strain ATCC BAA-621 / DSM 15236 / T118)</name>
    <name type="common">Rhodoferax ferrireducens</name>
    <dbReference type="NCBI Taxonomy" id="338969"/>
    <lineage>
        <taxon>Bacteria</taxon>
        <taxon>Pseudomonadati</taxon>
        <taxon>Pseudomonadota</taxon>
        <taxon>Betaproteobacteria</taxon>
        <taxon>Burkholderiales</taxon>
        <taxon>Comamonadaceae</taxon>
        <taxon>Rhodoferax</taxon>
    </lineage>
</organism>
<dbReference type="eggNOG" id="COG2344">
    <property type="taxonomic scope" value="Bacteria"/>
</dbReference>
<dbReference type="Gene3D" id="3.40.50.720">
    <property type="entry name" value="NAD(P)-binding Rossmann-like Domain"/>
    <property type="match status" value="1"/>
</dbReference>
<protein>
    <submittedName>
        <fullName evidence="2">Diaminopimelate dehydrogenase</fullName>
        <ecNumber evidence="2">1.4.1.16</ecNumber>
    </submittedName>
</protein>
<dbReference type="Pfam" id="PF02629">
    <property type="entry name" value="CoA_binding"/>
    <property type="match status" value="1"/>
</dbReference>
<evidence type="ECO:0000259" key="1">
    <source>
        <dbReference type="Pfam" id="PF02629"/>
    </source>
</evidence>
<dbReference type="InterPro" id="IPR036291">
    <property type="entry name" value="NAD(P)-bd_dom_sf"/>
</dbReference>
<dbReference type="InterPro" id="IPR003781">
    <property type="entry name" value="CoA-bd"/>
</dbReference>
<sequence>MKMLQVAVIGLGKLGRACATFLLDETEMTLAGVVRRAGSPATLPGRLQRFPSVGHIRDLERVDVALICVPTESVGGVARELLQARVPVVECATIEGSAQAAYYAELDHVANSYRATAVVGAGWDPGVMPLLNRTFEILIPRGNSTVHRHPGVSLHHSAVVAHMPGVKDALAGEYSGDNGALQHYVYVELERGANFEQVRSAIAADPMFAGEATLVFQVGSLSEVEAEVGHGLVLERQEVAAAGVHASLMLEARFDAVAFSARVMLDAAHRIPDLRHGAHRYVVGM</sequence>
<dbReference type="GO" id="GO:0047850">
    <property type="term" value="F:diaminopimelate dehydrogenase activity"/>
    <property type="evidence" value="ECO:0007669"/>
    <property type="project" value="UniProtKB-EC"/>
</dbReference>
<feature type="domain" description="CoA-binding" evidence="1">
    <location>
        <begin position="2"/>
        <end position="93"/>
    </location>
</feature>
<name>Q21YA3_ALBFT</name>
<keyword evidence="3" id="KW-1185">Reference proteome</keyword>
<keyword evidence="2" id="KW-0560">Oxidoreductase</keyword>
<dbReference type="SUPFAM" id="SSF51735">
    <property type="entry name" value="NAD(P)-binding Rossmann-fold domains"/>
    <property type="match status" value="1"/>
</dbReference>
<dbReference type="SUPFAM" id="SSF55347">
    <property type="entry name" value="Glyceraldehyde-3-phosphate dehydrogenase-like, C-terminal domain"/>
    <property type="match status" value="1"/>
</dbReference>